<name>A0A1J5P373_9ZZZZ</name>
<proteinExistence type="predicted"/>
<gene>
    <name evidence="1" type="ORF">GALL_524360</name>
</gene>
<dbReference type="EMBL" id="MLJW01006903">
    <property type="protein sequence ID" value="OIQ66001.1"/>
    <property type="molecule type" value="Genomic_DNA"/>
</dbReference>
<dbReference type="AlphaFoldDB" id="A0A1J5P373"/>
<organism evidence="1">
    <name type="scientific">mine drainage metagenome</name>
    <dbReference type="NCBI Taxonomy" id="410659"/>
    <lineage>
        <taxon>unclassified sequences</taxon>
        <taxon>metagenomes</taxon>
        <taxon>ecological metagenomes</taxon>
    </lineage>
</organism>
<accession>A0A1J5P373</accession>
<evidence type="ECO:0000313" key="1">
    <source>
        <dbReference type="EMBL" id="OIQ66001.1"/>
    </source>
</evidence>
<sequence>MVIHAMDTENQFPYKQIHMLKVKNAFRQLLLSRTGINASTLTDQPR</sequence>
<comment type="caution">
    <text evidence="1">The sequence shown here is derived from an EMBL/GenBank/DDBJ whole genome shotgun (WGS) entry which is preliminary data.</text>
</comment>
<protein>
    <submittedName>
        <fullName evidence="1">Uncharacterized protein</fullName>
    </submittedName>
</protein>
<reference evidence="1" key="1">
    <citation type="submission" date="2016-10" db="EMBL/GenBank/DDBJ databases">
        <title>Sequence of Gallionella enrichment culture.</title>
        <authorList>
            <person name="Poehlein A."/>
            <person name="Muehling M."/>
            <person name="Daniel R."/>
        </authorList>
    </citation>
    <scope>NUCLEOTIDE SEQUENCE</scope>
</reference>